<protein>
    <recommendedName>
        <fullName evidence="7">Methyltransferase domain-containing protein</fullName>
    </recommendedName>
</protein>
<dbReference type="InterPro" id="IPR029063">
    <property type="entry name" value="SAM-dependent_MTases_sf"/>
</dbReference>
<evidence type="ECO:0000256" key="1">
    <source>
        <dbReference type="ARBA" id="ARBA00005179"/>
    </source>
</evidence>
<reference evidence="5" key="1">
    <citation type="submission" date="2023-03" db="EMBL/GenBank/DDBJ databases">
        <title>Massive genome expansion in bonnet fungi (Mycena s.s.) driven by repeated elements and novel gene families across ecological guilds.</title>
        <authorList>
            <consortium name="Lawrence Berkeley National Laboratory"/>
            <person name="Harder C.B."/>
            <person name="Miyauchi S."/>
            <person name="Viragh M."/>
            <person name="Kuo A."/>
            <person name="Thoen E."/>
            <person name="Andreopoulos B."/>
            <person name="Lu D."/>
            <person name="Skrede I."/>
            <person name="Drula E."/>
            <person name="Henrissat B."/>
            <person name="Morin E."/>
            <person name="Kohler A."/>
            <person name="Barry K."/>
            <person name="LaButti K."/>
            <person name="Morin E."/>
            <person name="Salamov A."/>
            <person name="Lipzen A."/>
            <person name="Mereny Z."/>
            <person name="Hegedus B."/>
            <person name="Baldrian P."/>
            <person name="Stursova M."/>
            <person name="Weitz H."/>
            <person name="Taylor A."/>
            <person name="Grigoriev I.V."/>
            <person name="Nagy L.G."/>
            <person name="Martin F."/>
            <person name="Kauserud H."/>
        </authorList>
    </citation>
    <scope>NUCLEOTIDE SEQUENCE</scope>
    <source>
        <strain evidence="5">CBHHK067</strain>
    </source>
</reference>
<evidence type="ECO:0000313" key="6">
    <source>
        <dbReference type="Proteomes" id="UP001221757"/>
    </source>
</evidence>
<comment type="similarity">
    <text evidence="4">Belongs to the class I-like SAM-binding methyltransferase superfamily.</text>
</comment>
<evidence type="ECO:0008006" key="7">
    <source>
        <dbReference type="Google" id="ProtNLM"/>
    </source>
</evidence>
<keyword evidence="2" id="KW-0808">Transferase</keyword>
<name>A0AAD7M8D0_MYCRO</name>
<dbReference type="PANTHER" id="PTHR35897:SF1">
    <property type="entry name" value="METHYLTRANSFERASE AUSD"/>
    <property type="match status" value="1"/>
</dbReference>
<evidence type="ECO:0000313" key="5">
    <source>
        <dbReference type="EMBL" id="KAJ7705362.1"/>
    </source>
</evidence>
<organism evidence="5 6">
    <name type="scientific">Mycena rosella</name>
    <name type="common">Pink bonnet</name>
    <name type="synonym">Agaricus rosellus</name>
    <dbReference type="NCBI Taxonomy" id="1033263"/>
    <lineage>
        <taxon>Eukaryota</taxon>
        <taxon>Fungi</taxon>
        <taxon>Dikarya</taxon>
        <taxon>Basidiomycota</taxon>
        <taxon>Agaricomycotina</taxon>
        <taxon>Agaricomycetes</taxon>
        <taxon>Agaricomycetidae</taxon>
        <taxon>Agaricales</taxon>
        <taxon>Marasmiineae</taxon>
        <taxon>Mycenaceae</taxon>
        <taxon>Mycena</taxon>
    </lineage>
</organism>
<proteinExistence type="inferred from homology"/>
<dbReference type="InterPro" id="IPR051654">
    <property type="entry name" value="Meroterpenoid_MTases"/>
</dbReference>
<dbReference type="GO" id="GO:0016740">
    <property type="term" value="F:transferase activity"/>
    <property type="evidence" value="ECO:0007669"/>
    <property type="project" value="UniProtKB-KW"/>
</dbReference>
<dbReference type="Gene3D" id="3.40.50.150">
    <property type="entry name" value="Vaccinia Virus protein VP39"/>
    <property type="match status" value="1"/>
</dbReference>
<gene>
    <name evidence="5" type="ORF">B0H17DRAFT_1037756</name>
</gene>
<comment type="caution">
    <text evidence="5">The sequence shown here is derived from an EMBL/GenBank/DDBJ whole genome shotgun (WGS) entry which is preliminary data.</text>
</comment>
<evidence type="ECO:0000256" key="2">
    <source>
        <dbReference type="ARBA" id="ARBA00022679"/>
    </source>
</evidence>
<evidence type="ECO:0000256" key="4">
    <source>
        <dbReference type="ARBA" id="ARBA00038314"/>
    </source>
</evidence>
<dbReference type="SUPFAM" id="SSF53335">
    <property type="entry name" value="S-adenosyl-L-methionine-dependent methyltransferases"/>
    <property type="match status" value="1"/>
</dbReference>
<evidence type="ECO:0000256" key="3">
    <source>
        <dbReference type="ARBA" id="ARBA00022691"/>
    </source>
</evidence>
<keyword evidence="3" id="KW-0949">S-adenosyl-L-methionine</keyword>
<sequence length="291" mass="32275">MAAYTPDLLDESLYKADDAEFIKEQTGIHDPDELKRHIIAVQTKAYSLFNYHCIHSFSFIRARISKYPVYEHVLSLGRERDGAILLDLGCCLGTDLRKAASDGFPAQNLIGSDLRLEFWTLGHELFSSTPATCPIAFVAGDALDPDFLEPVAPAASPPAVPAPPLASLTRLTPLRGHVAAIHVSSVFHFFLEPQQLQLARALAGLLSPFPGSVIFGSHVGLRTKGTRGEVLSRHEYDRMFCHSPESWVAMWKEVFPERAVKVDTQLVRYVPNIKTPLAIGMELLEWSVTRL</sequence>
<dbReference type="AlphaFoldDB" id="A0AAD7M8D0"/>
<keyword evidence="6" id="KW-1185">Reference proteome</keyword>
<dbReference type="EMBL" id="JARKIE010000008">
    <property type="protein sequence ID" value="KAJ7705362.1"/>
    <property type="molecule type" value="Genomic_DNA"/>
</dbReference>
<comment type="pathway">
    <text evidence="1">Secondary metabolite biosynthesis.</text>
</comment>
<dbReference type="PANTHER" id="PTHR35897">
    <property type="entry name" value="METHYLTRANSFERASE AUSD"/>
    <property type="match status" value="1"/>
</dbReference>
<dbReference type="Proteomes" id="UP001221757">
    <property type="component" value="Unassembled WGS sequence"/>
</dbReference>
<accession>A0AAD7M8D0</accession>